<dbReference type="GO" id="GO:0046983">
    <property type="term" value="F:protein dimerization activity"/>
    <property type="evidence" value="ECO:0007669"/>
    <property type="project" value="InterPro"/>
</dbReference>
<feature type="compositionally biased region" description="Pro residues" evidence="1">
    <location>
        <begin position="418"/>
        <end position="434"/>
    </location>
</feature>
<dbReference type="PANTHER" id="PTHR46266:SF4">
    <property type="entry name" value="TRANSCRIPTION FACTOR TT8"/>
    <property type="match status" value="1"/>
</dbReference>
<dbReference type="AlphaFoldDB" id="A0AAE8MQQ1"/>
<feature type="compositionally biased region" description="Basic and acidic residues" evidence="1">
    <location>
        <begin position="641"/>
        <end position="655"/>
    </location>
</feature>
<feature type="domain" description="BHLH" evidence="2">
    <location>
        <begin position="164"/>
        <end position="214"/>
    </location>
</feature>
<feature type="compositionally biased region" description="Basic residues" evidence="1">
    <location>
        <begin position="487"/>
        <end position="501"/>
    </location>
</feature>
<dbReference type="PANTHER" id="PTHR46266">
    <property type="entry name" value="TRANSCRIPTION FACTOR TT8"/>
    <property type="match status" value="1"/>
</dbReference>
<feature type="region of interest" description="Disordered" evidence="1">
    <location>
        <begin position="410"/>
        <end position="441"/>
    </location>
</feature>
<dbReference type="Gene3D" id="4.10.280.10">
    <property type="entry name" value="Helix-loop-helix DNA-binding domain"/>
    <property type="match status" value="1"/>
</dbReference>
<dbReference type="SUPFAM" id="SSF47459">
    <property type="entry name" value="HLH, helix-loop-helix DNA-binding domain"/>
    <property type="match status" value="1"/>
</dbReference>
<feature type="compositionally biased region" description="Basic and acidic residues" evidence="1">
    <location>
        <begin position="553"/>
        <end position="565"/>
    </location>
</feature>
<feature type="region of interest" description="Disordered" evidence="1">
    <location>
        <begin position="224"/>
        <end position="301"/>
    </location>
</feature>
<feature type="compositionally biased region" description="Low complexity" evidence="1">
    <location>
        <begin position="123"/>
        <end position="147"/>
    </location>
</feature>
<reference evidence="3" key="1">
    <citation type="submission" date="2018-03" db="EMBL/GenBank/DDBJ databases">
        <authorList>
            <person name="Guldener U."/>
        </authorList>
    </citation>
    <scope>NUCLEOTIDE SEQUENCE</scope>
</reference>
<dbReference type="EMBL" id="ONZQ02000001">
    <property type="protein sequence ID" value="SPN97154.1"/>
    <property type="molecule type" value="Genomic_DNA"/>
</dbReference>
<evidence type="ECO:0000313" key="3">
    <source>
        <dbReference type="EMBL" id="SPN97154.1"/>
    </source>
</evidence>
<protein>
    <recommendedName>
        <fullName evidence="2">BHLH domain-containing protein</fullName>
    </recommendedName>
</protein>
<feature type="compositionally biased region" description="Pro residues" evidence="1">
    <location>
        <begin position="1"/>
        <end position="10"/>
    </location>
</feature>
<feature type="compositionally biased region" description="Basic residues" evidence="1">
    <location>
        <begin position="162"/>
        <end position="176"/>
    </location>
</feature>
<dbReference type="Pfam" id="PF00010">
    <property type="entry name" value="HLH"/>
    <property type="match status" value="1"/>
</dbReference>
<name>A0AAE8MQQ1_9PEZI</name>
<accession>A0AAE8MQQ1</accession>
<gene>
    <name evidence="3" type="ORF">DNG_00670</name>
</gene>
<dbReference type="PROSITE" id="PS50888">
    <property type="entry name" value="BHLH"/>
    <property type="match status" value="1"/>
</dbReference>
<evidence type="ECO:0000259" key="2">
    <source>
        <dbReference type="PROSITE" id="PS50888"/>
    </source>
</evidence>
<dbReference type="InterPro" id="IPR036638">
    <property type="entry name" value="HLH_DNA-bd_sf"/>
</dbReference>
<feature type="compositionally biased region" description="Basic and acidic residues" evidence="1">
    <location>
        <begin position="16"/>
        <end position="26"/>
    </location>
</feature>
<dbReference type="SMART" id="SM00353">
    <property type="entry name" value="HLH"/>
    <property type="match status" value="1"/>
</dbReference>
<feature type="compositionally biased region" description="Low complexity" evidence="1">
    <location>
        <begin position="272"/>
        <end position="285"/>
    </location>
</feature>
<evidence type="ECO:0000313" key="4">
    <source>
        <dbReference type="Proteomes" id="UP001187682"/>
    </source>
</evidence>
<dbReference type="InterPro" id="IPR011598">
    <property type="entry name" value="bHLH_dom"/>
</dbReference>
<feature type="compositionally biased region" description="Polar residues" evidence="1">
    <location>
        <begin position="459"/>
        <end position="468"/>
    </location>
</feature>
<feature type="region of interest" description="Disordered" evidence="1">
    <location>
        <begin position="641"/>
        <end position="666"/>
    </location>
</feature>
<feature type="region of interest" description="Disordered" evidence="1">
    <location>
        <begin position="1"/>
        <end position="176"/>
    </location>
</feature>
<dbReference type="Proteomes" id="UP001187682">
    <property type="component" value="Unassembled WGS sequence"/>
</dbReference>
<sequence>MPRPVLPPTPASSTDIKGKDGTRDLPDLQMSLELPPPALASPPTESKFHAAPASGGPDYPMQASETVKSRRRSCATNAGKEAKGFELPPPPTRSRKIIQMIPKKQAVEAVEEAPSGARGSGSAGKAAAGSGSGSGATPAAPASGSAAGKKKQPSATSAAGRKVARKTAHSLIERRRRSKMNEEFAVLKDMIPACEGEMHKLAILQASIEYVRYLEDCVSKLKARQDEDDAKRGGHRCSHSPAHTPTAQEVFAPSPQVDVEMAESTAPSPTYSVAPSSHQSSVSPAILAQDRRESYSSVSADPRRYSFTTSATPSPACGPQQHYGVGTTLPPIFSALTSPALGPRDADHEATAALLMLNKDRREYLAQQAGEEGTAGEANPRARGSGRGMSVRDLLTTTSYVISSTTAMASSPYEYSPPYSPPPESPITPHPPGSPITHEILPTSKPDLITLDTAFTAIRSPSESGQESESARTSDKCDGEEGPQRPRGGRRRRRGGRRERQRARDRASGNHLGTITDVEDVTVEGGESSINITAPESRFGAEESRLKSPFGSEEERRINSEERRFGSAPDASGERSVPPPIVGGQGDRRAIKKTIGDPVPIPRSSRDNGTATLKIGLDLDAELELKAKLVGDISLSLVVEDAKPRPRSPELRESASRTPAPIAHSCSTPSTISSYLPSIFSSASSAPPSPHTACTAPSCTHASPDLQADGSGVVDNELFRMKIGKLRLRQKWIEREVSPSLTAAAVCAIALAGFLVGVSATRVWDGTLSWRICNTMCEPPTATTPP</sequence>
<evidence type="ECO:0000256" key="1">
    <source>
        <dbReference type="SAM" id="MobiDB-lite"/>
    </source>
</evidence>
<feature type="region of interest" description="Disordered" evidence="1">
    <location>
        <begin position="458"/>
        <end position="587"/>
    </location>
</feature>
<keyword evidence="4" id="KW-1185">Reference proteome</keyword>
<organism evidence="3 4">
    <name type="scientific">Cephalotrichum gorgonifer</name>
    <dbReference type="NCBI Taxonomy" id="2041049"/>
    <lineage>
        <taxon>Eukaryota</taxon>
        <taxon>Fungi</taxon>
        <taxon>Dikarya</taxon>
        <taxon>Ascomycota</taxon>
        <taxon>Pezizomycotina</taxon>
        <taxon>Sordariomycetes</taxon>
        <taxon>Hypocreomycetidae</taxon>
        <taxon>Microascales</taxon>
        <taxon>Microascaceae</taxon>
        <taxon>Cephalotrichum</taxon>
    </lineage>
</organism>
<feature type="region of interest" description="Disordered" evidence="1">
    <location>
        <begin position="368"/>
        <end position="388"/>
    </location>
</feature>
<feature type="compositionally biased region" description="Basic and acidic residues" evidence="1">
    <location>
        <begin position="469"/>
        <end position="484"/>
    </location>
</feature>
<comment type="caution">
    <text evidence="3">The sequence shown here is derived from an EMBL/GenBank/DDBJ whole genome shotgun (WGS) entry which is preliminary data.</text>
</comment>
<proteinExistence type="predicted"/>